<dbReference type="AlphaFoldDB" id="A0A7R7XKT9"/>
<feature type="transmembrane region" description="Helical" evidence="2">
    <location>
        <begin position="560"/>
        <end position="582"/>
    </location>
</feature>
<reference evidence="4" key="2">
    <citation type="submission" date="2021-02" db="EMBL/GenBank/DDBJ databases">
        <title>Aspergillus puulaauensis MK2 genome sequence.</title>
        <authorList>
            <person name="Futagami T."/>
            <person name="Mori K."/>
            <person name="Kadooka C."/>
            <person name="Tanaka T."/>
        </authorList>
    </citation>
    <scope>NUCLEOTIDE SEQUENCE</scope>
    <source>
        <strain evidence="4">MK2</strain>
    </source>
</reference>
<evidence type="ECO:0000313" key="4">
    <source>
        <dbReference type="EMBL" id="BCS23104.1"/>
    </source>
</evidence>
<keyword evidence="5" id="KW-1185">Reference proteome</keyword>
<evidence type="ECO:0000313" key="5">
    <source>
        <dbReference type="Proteomes" id="UP000654913"/>
    </source>
</evidence>
<reference evidence="4" key="1">
    <citation type="submission" date="2021-01" db="EMBL/GenBank/DDBJ databases">
        <authorList>
            <consortium name="Aspergillus puulaauensis MK2 genome sequencing consortium"/>
            <person name="Kazuki M."/>
            <person name="Futagami T."/>
        </authorList>
    </citation>
    <scope>NUCLEOTIDE SEQUENCE</scope>
    <source>
        <strain evidence="4">MK2</strain>
    </source>
</reference>
<dbReference type="InterPro" id="IPR046623">
    <property type="entry name" value="DUF6536"/>
</dbReference>
<evidence type="ECO:0000259" key="3">
    <source>
        <dbReference type="Pfam" id="PF20163"/>
    </source>
</evidence>
<feature type="transmembrane region" description="Helical" evidence="2">
    <location>
        <begin position="602"/>
        <end position="627"/>
    </location>
</feature>
<feature type="domain" description="DUF6536" evidence="3">
    <location>
        <begin position="42"/>
        <end position="193"/>
    </location>
</feature>
<dbReference type="EMBL" id="AP024445">
    <property type="protein sequence ID" value="BCS23104.1"/>
    <property type="molecule type" value="Genomic_DNA"/>
</dbReference>
<evidence type="ECO:0000256" key="1">
    <source>
        <dbReference type="SAM" id="MobiDB-lite"/>
    </source>
</evidence>
<feature type="region of interest" description="Disordered" evidence="1">
    <location>
        <begin position="1"/>
        <end position="36"/>
    </location>
</feature>
<dbReference type="KEGG" id="apuu:APUU_31329S"/>
<dbReference type="Proteomes" id="UP000654913">
    <property type="component" value="Chromosome 3"/>
</dbReference>
<sequence length="702" mass="78171">MAWDPMSLVSLVSERSHDPEDDVDKERAAGSKEGSETKTAKWKRTLYLGSATSVIVLLINLLMVLWACLRQSEHGRSVLLLSEDCDRIKKLSTGVHLLINILSTLLLSASNFAMQCVASPTRKDVDRAHARNSWLDIGVPSVRNLSSISQKRLLLWVGLAISNAPLHLLYNSTVYTTFSVNNAPIFVANSTFTSRTTADIPLMLDTYDYKMSPMMTRILGISKNMTMLGPHDCFSAYETDFLSKYDSLVLITTGFNDTDEPGYSSLQDRVDRISTQTVRNPSYSTQEPAYSWMCEQEYSWYRDSSWSKICARSRPGVDDEDWMLNQYKVQYCLAEKTAEKCSLQYSFPLAVVVIVANLAKAILIYLVADRLRGDPLLTLGDAIASFLRNPDRSMAKSCLLTRQETTRRRIFMVARYFIYKPRPYVAKPKRWWRSPAGALWATFFAAYIFSLVVPLGLLGLALHKMDATDGVWDSGLGAVQSGTIISHGGWPSELIPNVLIANVPQLVYSLLYILSNGILTSMILAAEWNAFSYNKKGLRVSTSPRGNQRTSHFLSLPYRYGVPLIALSALIHWLISQSIYLVSADAYTDGVTKRSPDDDVLALGYSPPAIIITTCVSVLLPVSLVLLGSRRFKTGMPVAGGCSLAIAASCHPQASKSNTDDGLDIRYRRLQWGVEPPVPGETRHCTFSDVDVETPKRGVYYQ</sequence>
<evidence type="ECO:0000256" key="2">
    <source>
        <dbReference type="SAM" id="Phobius"/>
    </source>
</evidence>
<keyword evidence="2" id="KW-1133">Transmembrane helix</keyword>
<protein>
    <recommendedName>
        <fullName evidence="3">DUF6536 domain-containing protein</fullName>
    </recommendedName>
</protein>
<feature type="transmembrane region" description="Helical" evidence="2">
    <location>
        <begin position="437"/>
        <end position="462"/>
    </location>
</feature>
<feature type="transmembrane region" description="Helical" evidence="2">
    <location>
        <begin position="46"/>
        <end position="69"/>
    </location>
</feature>
<organism evidence="4 5">
    <name type="scientific">Aspergillus puulaauensis</name>
    <dbReference type="NCBI Taxonomy" id="1220207"/>
    <lineage>
        <taxon>Eukaryota</taxon>
        <taxon>Fungi</taxon>
        <taxon>Dikarya</taxon>
        <taxon>Ascomycota</taxon>
        <taxon>Pezizomycotina</taxon>
        <taxon>Eurotiomycetes</taxon>
        <taxon>Eurotiomycetidae</taxon>
        <taxon>Eurotiales</taxon>
        <taxon>Aspergillaceae</taxon>
        <taxon>Aspergillus</taxon>
    </lineage>
</organism>
<feature type="compositionally biased region" description="Basic and acidic residues" evidence="1">
    <location>
        <begin position="14"/>
        <end position="36"/>
    </location>
</feature>
<feature type="transmembrane region" description="Helical" evidence="2">
    <location>
        <begin position="506"/>
        <end position="526"/>
    </location>
</feature>
<proteinExistence type="predicted"/>
<dbReference type="GeneID" id="64973109"/>
<keyword evidence="2" id="KW-0472">Membrane</keyword>
<accession>A0A7R7XKT9</accession>
<dbReference type="PANTHER" id="PTHR35395">
    <property type="entry name" value="DUF6536 DOMAIN-CONTAINING PROTEIN"/>
    <property type="match status" value="1"/>
</dbReference>
<dbReference type="PANTHER" id="PTHR35395:SF1">
    <property type="entry name" value="DUF6536 DOMAIN-CONTAINING PROTEIN"/>
    <property type="match status" value="1"/>
</dbReference>
<dbReference type="Pfam" id="PF20163">
    <property type="entry name" value="DUF6536"/>
    <property type="match status" value="1"/>
</dbReference>
<dbReference type="OrthoDB" id="5429634at2759"/>
<keyword evidence="2" id="KW-0812">Transmembrane</keyword>
<feature type="transmembrane region" description="Helical" evidence="2">
    <location>
        <begin position="345"/>
        <end position="368"/>
    </location>
</feature>
<gene>
    <name evidence="4" type="ORF">APUU_31329S</name>
</gene>
<dbReference type="RefSeq" id="XP_041555298.1">
    <property type="nucleotide sequence ID" value="XM_041702521.1"/>
</dbReference>
<name>A0A7R7XKT9_9EURO</name>